<reference evidence="1 2" key="2">
    <citation type="journal article" date="2013" name="PLoS ONE">
        <title>Whole genome mapping and re-organization of the nuclear and mitochondrial genomes of Babesia microti isolates.</title>
        <authorList>
            <person name="Cornillot E."/>
            <person name="Dassouli A."/>
            <person name="Garg A."/>
            <person name="Pachikara N."/>
            <person name="Randazzo S."/>
            <person name="Depoix D."/>
            <person name="Carcy B."/>
            <person name="Delbecq S."/>
            <person name="Frutos R."/>
            <person name="Silva J.C."/>
            <person name="Sutton R."/>
            <person name="Krause P.J."/>
            <person name="Mamoun C.B."/>
        </authorList>
    </citation>
    <scope>NUCLEOTIDE SEQUENCE [LARGE SCALE GENOMIC DNA]</scope>
    <source>
        <strain evidence="1 2">RI</strain>
    </source>
</reference>
<sequence>MSKYRAEAEAIKRNLTCLQLTTATQNNLIKSITASDISTHNSSFNSLKNANNGTDYLISPNNYLENPFLALDTSTLLINKLFITIGDAVKSIFNLERLLNKLESTNLTSDNELIHSQIVSTLNYIVSVLRQDFTLKISLAKALKIAHDVDELQRIRFLWLDSPVSEYSSGTKSLYTSRLDLLKALLNN</sequence>
<dbReference type="KEGG" id="bmic:BMR1_02g00295"/>
<dbReference type="EMBL" id="FO082872">
    <property type="protein sequence ID" value="SJK85789.1"/>
    <property type="molecule type" value="Genomic_DNA"/>
</dbReference>
<dbReference type="GeneID" id="24423849"/>
<organism evidence="1 2">
    <name type="scientific">Babesia microti (strain RI)</name>
    <dbReference type="NCBI Taxonomy" id="1133968"/>
    <lineage>
        <taxon>Eukaryota</taxon>
        <taxon>Sar</taxon>
        <taxon>Alveolata</taxon>
        <taxon>Apicomplexa</taxon>
        <taxon>Aconoidasida</taxon>
        <taxon>Piroplasmida</taxon>
        <taxon>Babesiidae</taxon>
        <taxon>Babesia</taxon>
    </lineage>
</organism>
<proteinExistence type="predicted"/>
<keyword evidence="2" id="KW-1185">Reference proteome</keyword>
<dbReference type="Proteomes" id="UP000002899">
    <property type="component" value="Chromosome II"/>
</dbReference>
<evidence type="ECO:0000313" key="1">
    <source>
        <dbReference type="EMBL" id="SJK85789.1"/>
    </source>
</evidence>
<evidence type="ECO:0000313" key="2">
    <source>
        <dbReference type="Proteomes" id="UP000002899"/>
    </source>
</evidence>
<name>A0A1R4A9W7_BABMR</name>
<gene>
    <name evidence="1" type="ORF">BMR1_02g00295</name>
</gene>
<dbReference type="RefSeq" id="XP_021338011.1">
    <property type="nucleotide sequence ID" value="XM_021483043.1"/>
</dbReference>
<accession>A0A1R4A9W7</accession>
<reference evidence="1 2" key="1">
    <citation type="journal article" date="2012" name="Nucleic Acids Res.">
        <title>Sequencing of the smallest Apicomplexan genome from the human pathogen Babesia microti.</title>
        <authorList>
            <person name="Cornillot E."/>
            <person name="Hadj-Kaddour K."/>
            <person name="Dassouli A."/>
            <person name="Noel B."/>
            <person name="Ranwez V."/>
            <person name="Vacherie B."/>
            <person name="Augagneur Y."/>
            <person name="Bres V."/>
            <person name="Duclos A."/>
            <person name="Randazzo S."/>
            <person name="Carcy B."/>
            <person name="Debierre-Grockiego F."/>
            <person name="Delbecq S."/>
            <person name="Moubri-Menage K."/>
            <person name="Shams-Eldin H."/>
            <person name="Usmani-Brown S."/>
            <person name="Bringaud F."/>
            <person name="Wincker P."/>
            <person name="Vivares C.P."/>
            <person name="Schwarz R.T."/>
            <person name="Schetters T.P."/>
            <person name="Krause P.J."/>
            <person name="Gorenflot A."/>
            <person name="Berry V."/>
            <person name="Barbe V."/>
            <person name="Ben Mamoun C."/>
        </authorList>
    </citation>
    <scope>NUCLEOTIDE SEQUENCE [LARGE SCALE GENOMIC DNA]</scope>
    <source>
        <strain evidence="1 2">RI</strain>
    </source>
</reference>
<dbReference type="VEuPathDB" id="PiroplasmaDB:BMR1_02g00295"/>
<protein>
    <submittedName>
        <fullName evidence="1">Uncharacterized protein</fullName>
    </submittedName>
</protein>
<reference evidence="1 2" key="3">
    <citation type="journal article" date="2016" name="Sci. Rep.">
        <title>Genome-wide diversity and gene expression profiling of Babesia microti isolates identify polymorphic genes that mediate host-pathogen interactions.</title>
        <authorList>
            <person name="Silva J.C."/>
            <person name="Cornillot E."/>
            <person name="McCracken C."/>
            <person name="Usmani-Brown S."/>
            <person name="Dwivedi A."/>
            <person name="Ifeonu O.O."/>
            <person name="Crabtree J."/>
            <person name="Gotia H.T."/>
            <person name="Virji A.Z."/>
            <person name="Reynes C."/>
            <person name="Colinge J."/>
            <person name="Kumar V."/>
            <person name="Lawres L."/>
            <person name="Pazzi J.E."/>
            <person name="Pablo J.V."/>
            <person name="Hung C."/>
            <person name="Brancato J."/>
            <person name="Kumari P."/>
            <person name="Orvis J."/>
            <person name="Tretina K."/>
            <person name="Chibucos M."/>
            <person name="Ott S."/>
            <person name="Sadzewicz L."/>
            <person name="Sengamalay N."/>
            <person name="Shetty A.C."/>
            <person name="Su Q."/>
            <person name="Tallon L."/>
            <person name="Fraser C.M."/>
            <person name="Frutos R."/>
            <person name="Molina D.M."/>
            <person name="Krause P.J."/>
            <person name="Ben Mamoun C."/>
        </authorList>
    </citation>
    <scope>NUCLEOTIDE SEQUENCE [LARGE SCALE GENOMIC DNA]</scope>
    <source>
        <strain evidence="1 2">RI</strain>
    </source>
</reference>
<dbReference type="AlphaFoldDB" id="A0A1R4A9W7"/>